<feature type="domain" description="SCP" evidence="1">
    <location>
        <begin position="111"/>
        <end position="269"/>
    </location>
</feature>
<dbReference type="InterPro" id="IPR002413">
    <property type="entry name" value="V5_allergen-like"/>
</dbReference>
<protein>
    <recommendedName>
        <fullName evidence="1">SCP domain-containing protein</fullName>
    </recommendedName>
</protein>
<evidence type="ECO:0000313" key="3">
    <source>
        <dbReference type="Proteomes" id="UP000887013"/>
    </source>
</evidence>
<dbReference type="SUPFAM" id="SSF55797">
    <property type="entry name" value="PR-1-like"/>
    <property type="match status" value="1"/>
</dbReference>
<evidence type="ECO:0000313" key="2">
    <source>
        <dbReference type="EMBL" id="GFT66298.1"/>
    </source>
</evidence>
<dbReference type="Gene3D" id="3.40.33.10">
    <property type="entry name" value="CAP"/>
    <property type="match status" value="1"/>
</dbReference>
<organism evidence="2 3">
    <name type="scientific">Nephila pilipes</name>
    <name type="common">Giant wood spider</name>
    <name type="synonym">Nephila maculata</name>
    <dbReference type="NCBI Taxonomy" id="299642"/>
    <lineage>
        <taxon>Eukaryota</taxon>
        <taxon>Metazoa</taxon>
        <taxon>Ecdysozoa</taxon>
        <taxon>Arthropoda</taxon>
        <taxon>Chelicerata</taxon>
        <taxon>Arachnida</taxon>
        <taxon>Araneae</taxon>
        <taxon>Araneomorphae</taxon>
        <taxon>Entelegynae</taxon>
        <taxon>Araneoidea</taxon>
        <taxon>Nephilidae</taxon>
        <taxon>Nephila</taxon>
    </lineage>
</organism>
<reference evidence="2" key="1">
    <citation type="submission" date="2020-08" db="EMBL/GenBank/DDBJ databases">
        <title>Multicomponent nature underlies the extraordinary mechanical properties of spider dragline silk.</title>
        <authorList>
            <person name="Kono N."/>
            <person name="Nakamura H."/>
            <person name="Mori M."/>
            <person name="Yoshida Y."/>
            <person name="Ohtoshi R."/>
            <person name="Malay A.D."/>
            <person name="Moran D.A.P."/>
            <person name="Tomita M."/>
            <person name="Numata K."/>
            <person name="Arakawa K."/>
        </authorList>
    </citation>
    <scope>NUCLEOTIDE SEQUENCE</scope>
</reference>
<dbReference type="CDD" id="cd05380">
    <property type="entry name" value="CAP_euk"/>
    <property type="match status" value="1"/>
</dbReference>
<dbReference type="OrthoDB" id="414826at2759"/>
<keyword evidence="3" id="KW-1185">Reference proteome</keyword>
<dbReference type="PROSITE" id="PS01009">
    <property type="entry name" value="CRISP_1"/>
    <property type="match status" value="1"/>
</dbReference>
<dbReference type="InterPro" id="IPR035940">
    <property type="entry name" value="CAP_sf"/>
</dbReference>
<dbReference type="SMART" id="SM00198">
    <property type="entry name" value="SCP"/>
    <property type="match status" value="1"/>
</dbReference>
<dbReference type="InterPro" id="IPR018244">
    <property type="entry name" value="Allrgn_V5/Tpx1_CS"/>
</dbReference>
<dbReference type="Pfam" id="PF00188">
    <property type="entry name" value="CAP"/>
    <property type="match status" value="1"/>
</dbReference>
<accession>A0A8X6PH59</accession>
<name>A0A8X6PH59_NEPPI</name>
<gene>
    <name evidence="2" type="ORF">NPIL_598001</name>
</gene>
<dbReference type="InterPro" id="IPR001283">
    <property type="entry name" value="CRISP-related"/>
</dbReference>
<dbReference type="EMBL" id="BMAW01068904">
    <property type="protein sequence ID" value="GFT66298.1"/>
    <property type="molecule type" value="Genomic_DNA"/>
</dbReference>
<sequence length="315" mass="36016">MTSLPYTVDQNDLHPGGGIYEYYFERIQKKCIKLLLYIASEFADRSCAKSPFNVQSRFKMKYRVQAIIAVLFVSFASCSAVCKYLKFSPIHTYCKPPNPQCRLLDTGVEEEDKDLIVRVHNEYRDKVATGRETAAGGMPTAANMMEMVWDDELAAIAQKHAETCKFHHDCYACRQVDRFIVGQNIYMSMSYNYPEKSNWRQMIKAFYDEIEQFDKKFIKPFVFGSYGHFTQVVWAKSWRVGCGRSLYKAKGWFTSFLVCNYGPAGNMMGDEMYKAGRTCSACPSNTCCGSSCGRYGINSDYEGLCKVIDEDAFKK</sequence>
<dbReference type="PROSITE" id="PS01010">
    <property type="entry name" value="CRISP_2"/>
    <property type="match status" value="1"/>
</dbReference>
<evidence type="ECO:0000259" key="1">
    <source>
        <dbReference type="SMART" id="SM00198"/>
    </source>
</evidence>
<dbReference type="PRINTS" id="PR00838">
    <property type="entry name" value="V5ALLERGEN"/>
</dbReference>
<dbReference type="Proteomes" id="UP000887013">
    <property type="component" value="Unassembled WGS sequence"/>
</dbReference>
<dbReference type="GO" id="GO:0005576">
    <property type="term" value="C:extracellular region"/>
    <property type="evidence" value="ECO:0007669"/>
    <property type="project" value="InterPro"/>
</dbReference>
<dbReference type="InterPro" id="IPR014044">
    <property type="entry name" value="CAP_dom"/>
</dbReference>
<comment type="caution">
    <text evidence="2">The sequence shown here is derived from an EMBL/GenBank/DDBJ whole genome shotgun (WGS) entry which is preliminary data.</text>
</comment>
<dbReference type="PANTHER" id="PTHR10334">
    <property type="entry name" value="CYSTEINE-RICH SECRETORY PROTEIN-RELATED"/>
    <property type="match status" value="1"/>
</dbReference>
<dbReference type="AlphaFoldDB" id="A0A8X6PH59"/>
<proteinExistence type="predicted"/>
<dbReference type="PRINTS" id="PR00837">
    <property type="entry name" value="V5TPXLIKE"/>
</dbReference>